<evidence type="ECO:0000256" key="11">
    <source>
        <dbReference type="ARBA" id="ARBA00023136"/>
    </source>
</evidence>
<keyword evidence="10 13" id="KW-1133">Transmembrane helix</keyword>
<evidence type="ECO:0000313" key="17">
    <source>
        <dbReference type="Proteomes" id="UP000194450"/>
    </source>
</evidence>
<evidence type="ECO:0000259" key="14">
    <source>
        <dbReference type="PROSITE" id="PS50113"/>
    </source>
</evidence>
<feature type="domain" description="PAC" evidence="14">
    <location>
        <begin position="360"/>
        <end position="413"/>
    </location>
</feature>
<evidence type="ECO:0000256" key="8">
    <source>
        <dbReference type="ARBA" id="ARBA00022737"/>
    </source>
</evidence>
<accession>A0A1Y6E6W5</accession>
<keyword evidence="4" id="KW-1003">Cell membrane</keyword>
<dbReference type="SMART" id="SM00086">
    <property type="entry name" value="PAC"/>
    <property type="match status" value="2"/>
</dbReference>
<evidence type="ECO:0000256" key="6">
    <source>
        <dbReference type="ARBA" id="ARBA00022679"/>
    </source>
</evidence>
<feature type="transmembrane region" description="Helical" evidence="13">
    <location>
        <begin position="230"/>
        <end position="249"/>
    </location>
</feature>
<keyword evidence="17" id="KW-1185">Reference proteome</keyword>
<sequence length="714" mass="80375">MNKRYALQFLTLALLYFLSGALGLFYTQESVFVTLIWPPAGIALGLLLRWRLDLWPAILLAELCIAFFVSDLPFPLGTGIGLTNTLVPLFTAHLLQRQKFSSMFERSRDLFLFLFVGVGLTSALSAFAGTAQLYLLDKIALPDLPRDWLMWWLGDAAGILLLALPILAIARSTVRPLTRGFSGLATALLLILAVEIFIVNYFNFADGLLVLPMLLVVWIAMTTNLQVSSLAILLFTIIASAGTLSGHGVFTDLKYTQEAHWVYITSLAIASAVIASISIETRRNLDQKHYALRAAGIGTWDLRLPSHHVYFNNTWATMLGRKVRQLDESMSTFRELVHPDDYLQMMGALTSYIKGDSESYYATFRMRHANGEWRWIEAHGEVTDRNFNGHPTRICGTHQDITERKVLEDDLALNLIRLNQAQEIAQLGHWTSNMATGELWWSPIIYQMFGLDPDKVTPSVKLFNQLIHRDDFDSVLSSEAKAIESGEHDVEHRIVRPDGSVRWVHELASLERDEDGQPFRMVGTVQDITDYKELELKLRRQALIDELTQVPNRRYMMQQLAHEWTRYQRYPEQTSSFVMVDIDFFKQLNDTYGHGFGDDVLQAVAGRLHGLLRDVDVFARMGGEEFALLLPQTGAKDAMLVAEKLRAAIASLDLLAPGAAQPDVEVTASFGVAEFNAIFDNEDDVMVAADNALYKAKESGRNRVEQYTPPVSEH</sequence>
<keyword evidence="7 13" id="KW-0812">Transmembrane</keyword>
<dbReference type="InterPro" id="IPR000014">
    <property type="entry name" value="PAS"/>
</dbReference>
<comment type="subcellular location">
    <subcellularLocation>
        <location evidence="2">Cell inner membrane</location>
        <topology evidence="2">Multi-pass membrane protein</topology>
    </subcellularLocation>
</comment>
<evidence type="ECO:0000256" key="3">
    <source>
        <dbReference type="ARBA" id="ARBA00012528"/>
    </source>
</evidence>
<dbReference type="PROSITE" id="PS50113">
    <property type="entry name" value="PAC"/>
    <property type="match status" value="2"/>
</dbReference>
<dbReference type="EC" id="2.7.7.65" evidence="3"/>
<dbReference type="InterPro" id="IPR007895">
    <property type="entry name" value="MASE1"/>
</dbReference>
<dbReference type="Proteomes" id="UP000194450">
    <property type="component" value="Unassembled WGS sequence"/>
</dbReference>
<dbReference type="PANTHER" id="PTHR45138">
    <property type="entry name" value="REGULATORY COMPONENTS OF SENSORY TRANSDUCTION SYSTEM"/>
    <property type="match status" value="1"/>
</dbReference>
<dbReference type="CDD" id="cd00130">
    <property type="entry name" value="PAS"/>
    <property type="match status" value="2"/>
</dbReference>
<comment type="catalytic activity">
    <reaction evidence="12">
        <text>2 GTP = 3',3'-c-di-GMP + 2 diphosphate</text>
        <dbReference type="Rhea" id="RHEA:24898"/>
        <dbReference type="ChEBI" id="CHEBI:33019"/>
        <dbReference type="ChEBI" id="CHEBI:37565"/>
        <dbReference type="ChEBI" id="CHEBI:58805"/>
        <dbReference type="EC" id="2.7.7.65"/>
    </reaction>
</comment>
<keyword evidence="6" id="KW-0808">Transferase</keyword>
<dbReference type="InterPro" id="IPR035965">
    <property type="entry name" value="PAS-like_dom_sf"/>
</dbReference>
<dbReference type="SMART" id="SM00267">
    <property type="entry name" value="GGDEF"/>
    <property type="match status" value="1"/>
</dbReference>
<dbReference type="GO" id="GO:0052621">
    <property type="term" value="F:diguanylate cyclase activity"/>
    <property type="evidence" value="ECO:0007669"/>
    <property type="project" value="UniProtKB-EC"/>
</dbReference>
<evidence type="ECO:0000256" key="5">
    <source>
        <dbReference type="ARBA" id="ARBA00022519"/>
    </source>
</evidence>
<dbReference type="InterPro" id="IPR000160">
    <property type="entry name" value="GGDEF_dom"/>
</dbReference>
<dbReference type="RefSeq" id="WP_086433327.1">
    <property type="nucleotide sequence ID" value="NZ_FXWH01000001.1"/>
</dbReference>
<evidence type="ECO:0000256" key="13">
    <source>
        <dbReference type="SAM" id="Phobius"/>
    </source>
</evidence>
<keyword evidence="11 13" id="KW-0472">Membrane</keyword>
<dbReference type="GO" id="GO:0000166">
    <property type="term" value="F:nucleotide binding"/>
    <property type="evidence" value="ECO:0007669"/>
    <property type="project" value="UniProtKB-KW"/>
</dbReference>
<feature type="transmembrane region" description="Helical" evidence="13">
    <location>
        <begin position="148"/>
        <end position="169"/>
    </location>
</feature>
<proteinExistence type="predicted"/>
<feature type="transmembrane region" description="Helical" evidence="13">
    <location>
        <begin position="261"/>
        <end position="279"/>
    </location>
</feature>
<dbReference type="InterPro" id="IPR050469">
    <property type="entry name" value="Diguanylate_Cyclase"/>
</dbReference>
<dbReference type="AlphaFoldDB" id="A0A1Y6E6W5"/>
<dbReference type="EMBL" id="FXWH01000001">
    <property type="protein sequence ID" value="SMQ58465.1"/>
    <property type="molecule type" value="Genomic_DNA"/>
</dbReference>
<gene>
    <name evidence="16" type="ORF">SAMN06297229_0120</name>
</gene>
<feature type="transmembrane region" description="Helical" evidence="13">
    <location>
        <begin position="31"/>
        <end position="47"/>
    </location>
</feature>
<evidence type="ECO:0000256" key="12">
    <source>
        <dbReference type="ARBA" id="ARBA00034247"/>
    </source>
</evidence>
<dbReference type="Gene3D" id="2.10.70.100">
    <property type="match status" value="1"/>
</dbReference>
<feature type="domain" description="GGDEF" evidence="15">
    <location>
        <begin position="573"/>
        <end position="709"/>
    </location>
</feature>
<dbReference type="Pfam" id="PF00990">
    <property type="entry name" value="GGDEF"/>
    <property type="match status" value="1"/>
</dbReference>
<keyword evidence="8" id="KW-0677">Repeat</keyword>
<evidence type="ECO:0000259" key="15">
    <source>
        <dbReference type="PROSITE" id="PS50887"/>
    </source>
</evidence>
<evidence type="ECO:0000313" key="16">
    <source>
        <dbReference type="EMBL" id="SMQ58465.1"/>
    </source>
</evidence>
<dbReference type="OrthoDB" id="5620448at2"/>
<dbReference type="CDD" id="cd01949">
    <property type="entry name" value="GGDEF"/>
    <property type="match status" value="1"/>
</dbReference>
<evidence type="ECO:0000256" key="7">
    <source>
        <dbReference type="ARBA" id="ARBA00022692"/>
    </source>
</evidence>
<reference evidence="17" key="1">
    <citation type="submission" date="2017-04" db="EMBL/GenBank/DDBJ databases">
        <authorList>
            <person name="Varghese N."/>
            <person name="Submissions S."/>
        </authorList>
    </citation>
    <scope>NUCLEOTIDE SEQUENCE [LARGE SCALE GENOMIC DNA]</scope>
</reference>
<evidence type="ECO:0000256" key="9">
    <source>
        <dbReference type="ARBA" id="ARBA00022741"/>
    </source>
</evidence>
<dbReference type="InterPro" id="IPR043128">
    <property type="entry name" value="Rev_trsase/Diguanyl_cyclase"/>
</dbReference>
<dbReference type="SMART" id="SM00091">
    <property type="entry name" value="PAS"/>
    <property type="match status" value="2"/>
</dbReference>
<dbReference type="InterPro" id="IPR029787">
    <property type="entry name" value="Nucleotide_cyclase"/>
</dbReference>
<feature type="transmembrane region" description="Helical" evidence="13">
    <location>
        <begin position="208"/>
        <end position="225"/>
    </location>
</feature>
<dbReference type="FunFam" id="2.10.70.100:FF:000001">
    <property type="entry name" value="Sensory transduction histidine kinase"/>
    <property type="match status" value="1"/>
</dbReference>
<feature type="transmembrane region" description="Helical" evidence="13">
    <location>
        <begin position="181"/>
        <end position="202"/>
    </location>
</feature>
<dbReference type="InterPro" id="IPR001610">
    <property type="entry name" value="PAC"/>
</dbReference>
<evidence type="ECO:0000256" key="10">
    <source>
        <dbReference type="ARBA" id="ARBA00022989"/>
    </source>
</evidence>
<dbReference type="NCBIfam" id="TIGR00254">
    <property type="entry name" value="GGDEF"/>
    <property type="match status" value="1"/>
</dbReference>
<dbReference type="PANTHER" id="PTHR45138:SF9">
    <property type="entry name" value="DIGUANYLATE CYCLASE DGCM-RELATED"/>
    <property type="match status" value="1"/>
</dbReference>
<protein>
    <recommendedName>
        <fullName evidence="3">diguanylate cyclase</fullName>
        <ecNumber evidence="3">2.7.7.65</ecNumber>
    </recommendedName>
</protein>
<feature type="transmembrane region" description="Helical" evidence="13">
    <location>
        <begin position="110"/>
        <end position="136"/>
    </location>
</feature>
<evidence type="ECO:0000256" key="1">
    <source>
        <dbReference type="ARBA" id="ARBA00001946"/>
    </source>
</evidence>
<dbReference type="InterPro" id="IPR000700">
    <property type="entry name" value="PAS-assoc_C"/>
</dbReference>
<dbReference type="SUPFAM" id="SSF55785">
    <property type="entry name" value="PYP-like sensor domain (PAS domain)"/>
    <property type="match status" value="2"/>
</dbReference>
<dbReference type="Pfam" id="PF05231">
    <property type="entry name" value="MASE1"/>
    <property type="match status" value="1"/>
</dbReference>
<organism evidence="16 17">
    <name type="scientific">Pseudidiomarina planktonica</name>
    <dbReference type="NCBI Taxonomy" id="1323738"/>
    <lineage>
        <taxon>Bacteria</taxon>
        <taxon>Pseudomonadati</taxon>
        <taxon>Pseudomonadota</taxon>
        <taxon>Gammaproteobacteria</taxon>
        <taxon>Alteromonadales</taxon>
        <taxon>Idiomarinaceae</taxon>
        <taxon>Pseudidiomarina</taxon>
    </lineage>
</organism>
<dbReference type="Gene3D" id="3.30.70.270">
    <property type="match status" value="1"/>
</dbReference>
<dbReference type="PROSITE" id="PS50887">
    <property type="entry name" value="GGDEF"/>
    <property type="match status" value="1"/>
</dbReference>
<evidence type="ECO:0000256" key="2">
    <source>
        <dbReference type="ARBA" id="ARBA00004429"/>
    </source>
</evidence>
<keyword evidence="9" id="KW-0547">Nucleotide-binding</keyword>
<evidence type="ECO:0000256" key="4">
    <source>
        <dbReference type="ARBA" id="ARBA00022475"/>
    </source>
</evidence>
<keyword evidence="5" id="KW-0997">Cell inner membrane</keyword>
<dbReference type="SUPFAM" id="SSF55073">
    <property type="entry name" value="Nucleotide cyclase"/>
    <property type="match status" value="1"/>
</dbReference>
<comment type="cofactor">
    <cofactor evidence="1">
        <name>Mg(2+)</name>
        <dbReference type="ChEBI" id="CHEBI:18420"/>
    </cofactor>
</comment>
<dbReference type="FunFam" id="3.30.70.270:FF:000001">
    <property type="entry name" value="Diguanylate cyclase domain protein"/>
    <property type="match status" value="1"/>
</dbReference>
<feature type="domain" description="PAC" evidence="14">
    <location>
        <begin position="488"/>
        <end position="540"/>
    </location>
</feature>
<dbReference type="Gene3D" id="3.30.450.20">
    <property type="entry name" value="PAS domain"/>
    <property type="match status" value="2"/>
</dbReference>
<dbReference type="InterPro" id="IPR013655">
    <property type="entry name" value="PAS_fold_3"/>
</dbReference>
<dbReference type="Pfam" id="PF08447">
    <property type="entry name" value="PAS_3"/>
    <property type="match status" value="2"/>
</dbReference>
<dbReference type="GO" id="GO:0005886">
    <property type="term" value="C:plasma membrane"/>
    <property type="evidence" value="ECO:0007669"/>
    <property type="project" value="UniProtKB-SubCell"/>
</dbReference>
<name>A0A1Y6E6W5_9GAMM</name>
<dbReference type="NCBIfam" id="TIGR00229">
    <property type="entry name" value="sensory_box"/>
    <property type="match status" value="2"/>
</dbReference>